<evidence type="ECO:0000313" key="2">
    <source>
        <dbReference type="Proteomes" id="UP000075809"/>
    </source>
</evidence>
<accession>A0A151X662</accession>
<protein>
    <submittedName>
        <fullName evidence="1">Uncharacterized protein</fullName>
    </submittedName>
</protein>
<gene>
    <name evidence="1" type="ORF">ALC60_05175</name>
</gene>
<evidence type="ECO:0000313" key="1">
    <source>
        <dbReference type="EMBL" id="KYQ55893.1"/>
    </source>
</evidence>
<organism evidence="1 2">
    <name type="scientific">Mycetomoellerius zeteki</name>
    <dbReference type="NCBI Taxonomy" id="64791"/>
    <lineage>
        <taxon>Eukaryota</taxon>
        <taxon>Metazoa</taxon>
        <taxon>Ecdysozoa</taxon>
        <taxon>Arthropoda</taxon>
        <taxon>Hexapoda</taxon>
        <taxon>Insecta</taxon>
        <taxon>Pterygota</taxon>
        <taxon>Neoptera</taxon>
        <taxon>Endopterygota</taxon>
        <taxon>Hymenoptera</taxon>
        <taxon>Apocrita</taxon>
        <taxon>Aculeata</taxon>
        <taxon>Formicoidea</taxon>
        <taxon>Formicidae</taxon>
        <taxon>Myrmicinae</taxon>
        <taxon>Mycetomoellerius</taxon>
    </lineage>
</organism>
<dbReference type="AlphaFoldDB" id="A0A151X662"/>
<dbReference type="EMBL" id="KQ982482">
    <property type="protein sequence ID" value="KYQ55893.1"/>
    <property type="molecule type" value="Genomic_DNA"/>
</dbReference>
<reference evidence="1 2" key="1">
    <citation type="submission" date="2015-09" db="EMBL/GenBank/DDBJ databases">
        <title>Trachymyrmex zeteki WGS genome.</title>
        <authorList>
            <person name="Nygaard S."/>
            <person name="Hu H."/>
            <person name="Boomsma J."/>
            <person name="Zhang G."/>
        </authorList>
    </citation>
    <scope>NUCLEOTIDE SEQUENCE [LARGE SCALE GENOMIC DNA]</scope>
    <source>
        <strain evidence="1">Tzet28-1</strain>
        <tissue evidence="1">Whole body</tissue>
    </source>
</reference>
<name>A0A151X662_9HYME</name>
<keyword evidence="2" id="KW-1185">Reference proteome</keyword>
<dbReference type="Proteomes" id="UP000075809">
    <property type="component" value="Unassembled WGS sequence"/>
</dbReference>
<sequence length="230" mass="26205">MYQNCFTAGPFTEMKSTLCQVHRWPRPRAHSSPEVPRALPPLRRSLGRRQGRGEQNPLHFSLQPTLSPIWRHCPAYNFWHGTSDYDGGEATCNRLQVSGLLHEYMSRSMRYRGRRKSPCNAEICGERVGIPRAQSRHPMVTFRLLRRDVKPRRVAQEPFVTRRSRYGDASAPAALVGGTTRSNFCVRTLRPEIAQGAIVVRHVEGNGIVLCHSLTALHPFRALDNENRKN</sequence>
<proteinExistence type="predicted"/>